<evidence type="ECO:0000313" key="1">
    <source>
        <dbReference type="EMBL" id="QCD87086.1"/>
    </source>
</evidence>
<organism evidence="1 2">
    <name type="scientific">Vigna unguiculata</name>
    <name type="common">Cowpea</name>
    <dbReference type="NCBI Taxonomy" id="3917"/>
    <lineage>
        <taxon>Eukaryota</taxon>
        <taxon>Viridiplantae</taxon>
        <taxon>Streptophyta</taxon>
        <taxon>Embryophyta</taxon>
        <taxon>Tracheophyta</taxon>
        <taxon>Spermatophyta</taxon>
        <taxon>Magnoliopsida</taxon>
        <taxon>eudicotyledons</taxon>
        <taxon>Gunneridae</taxon>
        <taxon>Pentapetalae</taxon>
        <taxon>rosids</taxon>
        <taxon>fabids</taxon>
        <taxon>Fabales</taxon>
        <taxon>Fabaceae</taxon>
        <taxon>Papilionoideae</taxon>
        <taxon>50 kb inversion clade</taxon>
        <taxon>NPAAA clade</taxon>
        <taxon>indigoferoid/millettioid clade</taxon>
        <taxon>Phaseoleae</taxon>
        <taxon>Vigna</taxon>
    </lineage>
</organism>
<proteinExistence type="predicted"/>
<dbReference type="Proteomes" id="UP000501690">
    <property type="component" value="Linkage Group LG3"/>
</dbReference>
<dbReference type="EMBL" id="CP039347">
    <property type="protein sequence ID" value="QCD87086.1"/>
    <property type="molecule type" value="Genomic_DNA"/>
</dbReference>
<evidence type="ECO:0000313" key="2">
    <source>
        <dbReference type="Proteomes" id="UP000501690"/>
    </source>
</evidence>
<name>A0A4D6LF90_VIGUN</name>
<protein>
    <submittedName>
        <fullName evidence="1">Uncharacterized protein</fullName>
    </submittedName>
</protein>
<dbReference type="AlphaFoldDB" id="A0A4D6LF90"/>
<sequence length="253" mass="29101">MATTMSLMVYVFRRIPQDVEFPIRISFITSQDYQTRWCHTKKGNLSGHAVRAITRTVTPTTLANLSHNLRVPHVHLPYRATTQEVLMFIRHLEPQLKRCHSEPQLKECHVLNPHPEPQLKGYIPSHNSRNTSKPTFEISPKPCRPRIYKISKTQFLPLQYRHAYTLLDHLAGDTCRQAPSASEPTDLHTSPSGTTFTTRRYSLQNLILLVAITWWVNHHRQVLHQYLHSTGLSLLQNICTHCTLMALASSSRS</sequence>
<reference evidence="1 2" key="1">
    <citation type="submission" date="2019-04" db="EMBL/GenBank/DDBJ databases">
        <title>An improved genome assembly and genetic linkage map for asparagus bean, Vigna unguiculata ssp. sesquipedialis.</title>
        <authorList>
            <person name="Xia Q."/>
            <person name="Zhang R."/>
            <person name="Dong Y."/>
        </authorList>
    </citation>
    <scope>NUCLEOTIDE SEQUENCE [LARGE SCALE GENOMIC DNA]</scope>
    <source>
        <tissue evidence="1">Leaf</tissue>
    </source>
</reference>
<gene>
    <name evidence="1" type="ORF">DEO72_LG3g1617</name>
</gene>
<accession>A0A4D6LF90</accession>
<keyword evidence="2" id="KW-1185">Reference proteome</keyword>